<dbReference type="EMBL" id="BSYR01000006">
    <property type="protein sequence ID" value="GMI68060.1"/>
    <property type="molecule type" value="Genomic_DNA"/>
</dbReference>
<evidence type="ECO:0000313" key="3">
    <source>
        <dbReference type="Proteomes" id="UP001165190"/>
    </source>
</evidence>
<dbReference type="AlphaFoldDB" id="A0A9W7LLX5"/>
<evidence type="ECO:0000256" key="1">
    <source>
        <dbReference type="SAM" id="MobiDB-lite"/>
    </source>
</evidence>
<dbReference type="Proteomes" id="UP001165190">
    <property type="component" value="Unassembled WGS sequence"/>
</dbReference>
<gene>
    <name evidence="2" type="ORF">HRI_000475300</name>
</gene>
<accession>A0A9W7LLX5</accession>
<evidence type="ECO:0000313" key="2">
    <source>
        <dbReference type="EMBL" id="GMI68060.1"/>
    </source>
</evidence>
<feature type="compositionally biased region" description="Polar residues" evidence="1">
    <location>
        <begin position="109"/>
        <end position="120"/>
    </location>
</feature>
<name>A0A9W7LLX5_HIBTR</name>
<feature type="compositionally biased region" description="Basic and acidic residues" evidence="1">
    <location>
        <begin position="87"/>
        <end position="102"/>
    </location>
</feature>
<feature type="region of interest" description="Disordered" evidence="1">
    <location>
        <begin position="87"/>
        <end position="120"/>
    </location>
</feature>
<organism evidence="2 3">
    <name type="scientific">Hibiscus trionum</name>
    <name type="common">Flower of an hour</name>
    <dbReference type="NCBI Taxonomy" id="183268"/>
    <lineage>
        <taxon>Eukaryota</taxon>
        <taxon>Viridiplantae</taxon>
        <taxon>Streptophyta</taxon>
        <taxon>Embryophyta</taxon>
        <taxon>Tracheophyta</taxon>
        <taxon>Spermatophyta</taxon>
        <taxon>Magnoliopsida</taxon>
        <taxon>eudicotyledons</taxon>
        <taxon>Gunneridae</taxon>
        <taxon>Pentapetalae</taxon>
        <taxon>rosids</taxon>
        <taxon>malvids</taxon>
        <taxon>Malvales</taxon>
        <taxon>Malvaceae</taxon>
        <taxon>Malvoideae</taxon>
        <taxon>Hibiscus</taxon>
    </lineage>
</organism>
<reference evidence="2" key="1">
    <citation type="submission" date="2023-05" db="EMBL/GenBank/DDBJ databases">
        <title>Genome and transcriptome analyses reveal genes involved in the formation of fine ridges on petal epidermal cells in Hibiscus trionum.</title>
        <authorList>
            <person name="Koshimizu S."/>
            <person name="Masuda S."/>
            <person name="Ishii T."/>
            <person name="Shirasu K."/>
            <person name="Hoshino A."/>
            <person name="Arita M."/>
        </authorList>
    </citation>
    <scope>NUCLEOTIDE SEQUENCE</scope>
    <source>
        <strain evidence="2">Hamamatsu line</strain>
    </source>
</reference>
<proteinExistence type="predicted"/>
<sequence length="120" mass="13276">MFNPKLLKGWPSCFTQSGRELPLVAELSSITPQTGNDMMPEAACSLTSGPRLQTPKGSLMKWRSFNTVNSKPKVKLVDEVVVQTRKGAREHASLDSKEEPARIMRKSMSFGSNNSGRRPI</sequence>
<dbReference type="OrthoDB" id="787137at2759"/>
<comment type="caution">
    <text evidence="2">The sequence shown here is derived from an EMBL/GenBank/DDBJ whole genome shotgun (WGS) entry which is preliminary data.</text>
</comment>
<protein>
    <submittedName>
        <fullName evidence="2">Uncharacterized protein</fullName>
    </submittedName>
</protein>
<keyword evidence="3" id="KW-1185">Reference proteome</keyword>